<proteinExistence type="predicted"/>
<feature type="transmembrane region" description="Helical" evidence="1">
    <location>
        <begin position="12"/>
        <end position="32"/>
    </location>
</feature>
<keyword evidence="1" id="KW-0472">Membrane</keyword>
<sequence>METVAVISKVQKGFIAAIGLSIVIVIVSLIGINSQTRESSSPEANEQKPFEPVTEVTENFYLRISGDLFKTETGYRLDEGFIPSLAQTLPKDQAQTPYSIVATDIDGSQKTYYSLAKYCAPTGSDYCIGKDALLMPIGERSFWEPTTILITNVTQSIEIRVQNKTIKTFQKVGRGPSILSFSKKEAKQKLYGEERSGIDVTWEIEDGNNGRSWPLLEYMTNEESWQPLYAFLDPKKYRSYFIDPKSNIHTTLDVITLRLLVTDGFFLAQQNLEPIPLTIEDKKITLSLSGVTHGGIRTVGQNTNIDVRFMDPETGIGCNGQGCAFEGSEPRYKVTWFSSKQNICEGDVYNGVLMYTYKKVGEHKIGVRVEHAKKPEINAEISATVTVEPSLFPLTDNSPNCSY</sequence>
<accession>A0A1F8BEN8</accession>
<reference evidence="2 3" key="1">
    <citation type="journal article" date="2016" name="Nat. Commun.">
        <title>Thousands of microbial genomes shed light on interconnected biogeochemical processes in an aquifer system.</title>
        <authorList>
            <person name="Anantharaman K."/>
            <person name="Brown C.T."/>
            <person name="Hug L.A."/>
            <person name="Sharon I."/>
            <person name="Castelle C.J."/>
            <person name="Probst A.J."/>
            <person name="Thomas B.C."/>
            <person name="Singh A."/>
            <person name="Wilkins M.J."/>
            <person name="Karaoz U."/>
            <person name="Brodie E.L."/>
            <person name="Williams K.H."/>
            <person name="Hubbard S.S."/>
            <person name="Banfield J.F."/>
        </authorList>
    </citation>
    <scope>NUCLEOTIDE SEQUENCE [LARGE SCALE GENOMIC DNA]</scope>
</reference>
<dbReference type="EMBL" id="MGHF01000029">
    <property type="protein sequence ID" value="OGM62119.1"/>
    <property type="molecule type" value="Genomic_DNA"/>
</dbReference>
<dbReference type="AlphaFoldDB" id="A0A1F8BEN8"/>
<evidence type="ECO:0000313" key="2">
    <source>
        <dbReference type="EMBL" id="OGM62119.1"/>
    </source>
</evidence>
<evidence type="ECO:0000313" key="3">
    <source>
        <dbReference type="Proteomes" id="UP000177082"/>
    </source>
</evidence>
<evidence type="ECO:0000256" key="1">
    <source>
        <dbReference type="SAM" id="Phobius"/>
    </source>
</evidence>
<name>A0A1F8BEN8_9BACT</name>
<protein>
    <submittedName>
        <fullName evidence="2">Uncharacterized protein</fullName>
    </submittedName>
</protein>
<organism evidence="2 3">
    <name type="scientific">Candidatus Woesebacteria bacterium RIFCSPLOWO2_01_FULL_39_21</name>
    <dbReference type="NCBI Taxonomy" id="1802519"/>
    <lineage>
        <taxon>Bacteria</taxon>
        <taxon>Candidatus Woeseibacteriota</taxon>
    </lineage>
</organism>
<gene>
    <name evidence="2" type="ORF">A2961_05090</name>
</gene>
<comment type="caution">
    <text evidence="2">The sequence shown here is derived from an EMBL/GenBank/DDBJ whole genome shotgun (WGS) entry which is preliminary data.</text>
</comment>
<dbReference type="Proteomes" id="UP000177082">
    <property type="component" value="Unassembled WGS sequence"/>
</dbReference>
<keyword evidence="1" id="KW-1133">Transmembrane helix</keyword>
<keyword evidence="1" id="KW-0812">Transmembrane</keyword>